<keyword evidence="1" id="KW-0472">Membrane</keyword>
<evidence type="ECO:0000256" key="1">
    <source>
        <dbReference type="SAM" id="Phobius"/>
    </source>
</evidence>
<gene>
    <name evidence="2" type="ORF">EG799_06075</name>
</gene>
<proteinExistence type="predicted"/>
<feature type="transmembrane region" description="Helical" evidence="1">
    <location>
        <begin position="12"/>
        <end position="31"/>
    </location>
</feature>
<dbReference type="AlphaFoldDB" id="A0A3N5D133"/>
<sequence>MDWRRKVSDHVAFGLLVYTGMHIFVTMTAIKGHGGSLLPYFALVVLVAAIIPGCRLIEQRWERLPDAQAADPALAPVFRREMALLWLAAVGLPIVLTIAFKSLAAAF</sequence>
<keyword evidence="1" id="KW-0812">Transmembrane</keyword>
<comment type="caution">
    <text evidence="2">The sequence shown here is derived from an EMBL/GenBank/DDBJ whole genome shotgun (WGS) entry which is preliminary data.</text>
</comment>
<accession>A0A3N5D133</accession>
<dbReference type="Proteomes" id="UP000275232">
    <property type="component" value="Unassembled WGS sequence"/>
</dbReference>
<keyword evidence="3" id="KW-1185">Reference proteome</keyword>
<feature type="transmembrane region" description="Helical" evidence="1">
    <location>
        <begin position="83"/>
        <end position="104"/>
    </location>
</feature>
<dbReference type="OrthoDB" id="7450715at2"/>
<evidence type="ECO:0008006" key="4">
    <source>
        <dbReference type="Google" id="ProtNLM"/>
    </source>
</evidence>
<feature type="transmembrane region" description="Helical" evidence="1">
    <location>
        <begin position="37"/>
        <end position="57"/>
    </location>
</feature>
<evidence type="ECO:0000313" key="2">
    <source>
        <dbReference type="EMBL" id="RPF72719.1"/>
    </source>
</evidence>
<protein>
    <recommendedName>
        <fullName evidence="4">DUF2269 family protein</fullName>
    </recommendedName>
</protein>
<dbReference type="EMBL" id="RPFZ01000001">
    <property type="protein sequence ID" value="RPF72719.1"/>
    <property type="molecule type" value="Genomic_DNA"/>
</dbReference>
<keyword evidence="1" id="KW-1133">Transmembrane helix</keyword>
<organism evidence="2 3">
    <name type="scientific">Aurantiacibacter spongiae</name>
    <dbReference type="NCBI Taxonomy" id="2488860"/>
    <lineage>
        <taxon>Bacteria</taxon>
        <taxon>Pseudomonadati</taxon>
        <taxon>Pseudomonadota</taxon>
        <taxon>Alphaproteobacteria</taxon>
        <taxon>Sphingomonadales</taxon>
        <taxon>Erythrobacteraceae</taxon>
        <taxon>Aurantiacibacter</taxon>
    </lineage>
</organism>
<name>A0A3N5D133_9SPHN</name>
<evidence type="ECO:0000313" key="3">
    <source>
        <dbReference type="Proteomes" id="UP000275232"/>
    </source>
</evidence>
<reference evidence="2 3" key="1">
    <citation type="submission" date="2018-11" db="EMBL/GenBank/DDBJ databases">
        <title>Erythrobacter spongiae sp. nov., isolated from a marine sponge.</title>
        <authorList>
            <person name="Zhuang L."/>
            <person name="Luo L."/>
        </authorList>
    </citation>
    <scope>NUCLEOTIDE SEQUENCE [LARGE SCALE GENOMIC DNA]</scope>
    <source>
        <strain evidence="2 3">HN-E23</strain>
    </source>
</reference>